<comment type="similarity">
    <text evidence="1">Belongs to the intimin/invasin family.</text>
</comment>
<dbReference type="InterPro" id="IPR013783">
    <property type="entry name" value="Ig-like_fold"/>
</dbReference>
<dbReference type="InterPro" id="IPR051715">
    <property type="entry name" value="Intimin-Invasin_domain"/>
</dbReference>
<reference evidence="3" key="1">
    <citation type="submission" date="2021-05" db="EMBL/GenBank/DDBJ databases">
        <title>First report of NDM-5 and VEB-6 producing Proteus mirabilis isolated from blood of a sepsis patient in Kolkata, India.</title>
        <authorList>
            <person name="Halder G."/>
            <person name="Chaudhuri B."/>
            <person name="Dutta S."/>
        </authorList>
    </citation>
    <scope>NUCLEOTIDE SEQUENCE [LARGE SCALE GENOMIC DNA]</scope>
    <source>
        <strain evidence="3">7049</strain>
    </source>
</reference>
<dbReference type="AlphaFoldDB" id="A0ABD5M1Z7"/>
<dbReference type="InterPro" id="IPR015217">
    <property type="entry name" value="Invasin_dom_3"/>
</dbReference>
<evidence type="ECO:0000313" key="3">
    <source>
        <dbReference type="EMBL" id="MEY2344894.1"/>
    </source>
</evidence>
<dbReference type="InterPro" id="IPR008964">
    <property type="entry name" value="Invasin/intimin_cell_adhesion"/>
</dbReference>
<proteinExistence type="inferred from homology"/>
<sequence>MVAGANKATVTITLKDKEGNLLPNLANKITLTPQANLQTTITPFKEKQKGIYQAQVSALKTGKTSLSAHVAPLAIKQSVSLTVLPNNTTAKVKNFTISNMQPHAGESITYKAYLVDNHDNPVGIGVPVAWSTNEGSQLETPLTFTDDNGVAIVGLSRRSVGVAKVSAILETGTYIADDVHFLTGHIDETMSELSLNPSQIIANGKDKALLTFVIKDKNGNIIPNQQVSGFSKNPTIKFSQAQQISPGRYEIEITGTQSGTAQIGVMVNGTHFKKQKYYNLMPM</sequence>
<dbReference type="SMART" id="SM00634">
    <property type="entry name" value="BID_1"/>
    <property type="match status" value="3"/>
</dbReference>
<accession>A0ABD5M1Z7</accession>
<feature type="domain" description="Big-1" evidence="2">
    <location>
        <begin position="91"/>
        <end position="179"/>
    </location>
</feature>
<dbReference type="Gene3D" id="2.60.40.10">
    <property type="entry name" value="Immunoglobulins"/>
    <property type="match status" value="3"/>
</dbReference>
<protein>
    <submittedName>
        <fullName evidence="3">Ig-like domain-containing protein</fullName>
    </submittedName>
</protein>
<feature type="domain" description="Big-1" evidence="2">
    <location>
        <begin position="1"/>
        <end position="80"/>
    </location>
</feature>
<gene>
    <name evidence="3" type="ORF">I3679_015955</name>
</gene>
<dbReference type="Pfam" id="PF09134">
    <property type="entry name" value="Invasin_D3"/>
    <property type="match status" value="2"/>
</dbReference>
<dbReference type="EMBL" id="JADQCH020000002">
    <property type="protein sequence ID" value="MEY2344894.1"/>
    <property type="molecule type" value="Genomic_DNA"/>
</dbReference>
<dbReference type="Pfam" id="PF02369">
    <property type="entry name" value="Big_1"/>
    <property type="match status" value="1"/>
</dbReference>
<dbReference type="SUPFAM" id="SSF49373">
    <property type="entry name" value="Invasin/intimin cell-adhesion fragments"/>
    <property type="match status" value="3"/>
</dbReference>
<dbReference type="InterPro" id="IPR003344">
    <property type="entry name" value="Big_1_dom"/>
</dbReference>
<dbReference type="PANTHER" id="PTHR39576">
    <property type="entry name" value="ATTACHING AND EFFACING PROTEIN HOMOLOG-RELATED-RELATED"/>
    <property type="match status" value="1"/>
</dbReference>
<organism evidence="3">
    <name type="scientific">Proteus mirabilis</name>
    <dbReference type="NCBI Taxonomy" id="584"/>
    <lineage>
        <taxon>Bacteria</taxon>
        <taxon>Pseudomonadati</taxon>
        <taxon>Pseudomonadota</taxon>
        <taxon>Gammaproteobacteria</taxon>
        <taxon>Enterobacterales</taxon>
        <taxon>Morganellaceae</taxon>
        <taxon>Proteus</taxon>
    </lineage>
</organism>
<name>A0ABD5M1Z7_PROMI</name>
<evidence type="ECO:0000259" key="2">
    <source>
        <dbReference type="SMART" id="SM00634"/>
    </source>
</evidence>
<evidence type="ECO:0000256" key="1">
    <source>
        <dbReference type="ARBA" id="ARBA00010116"/>
    </source>
</evidence>
<dbReference type="PANTHER" id="PTHR39576:SF1">
    <property type="entry name" value="INVASIN"/>
    <property type="match status" value="1"/>
</dbReference>
<comment type="caution">
    <text evidence="3">The sequence shown here is derived from an EMBL/GenBank/DDBJ whole genome shotgun (WGS) entry which is preliminary data.</text>
</comment>
<feature type="domain" description="Big-1" evidence="2">
    <location>
        <begin position="189"/>
        <end position="275"/>
    </location>
</feature>